<evidence type="ECO:0000256" key="7">
    <source>
        <dbReference type="ARBA" id="ARBA00023204"/>
    </source>
</evidence>
<evidence type="ECO:0000313" key="13">
    <source>
        <dbReference type="Proteomes" id="UP000321567"/>
    </source>
</evidence>
<dbReference type="GO" id="GO:0006310">
    <property type="term" value="P:DNA recombination"/>
    <property type="evidence" value="ECO:0007669"/>
    <property type="project" value="InterPro"/>
</dbReference>
<evidence type="ECO:0000256" key="9">
    <source>
        <dbReference type="PIRNR" id="PIRNR003128"/>
    </source>
</evidence>
<evidence type="ECO:0000313" key="12">
    <source>
        <dbReference type="EMBL" id="GEO80491.1"/>
    </source>
</evidence>
<dbReference type="InterPro" id="IPR004604">
    <property type="entry name" value="DNA_recomb/repair_RecN"/>
</dbReference>
<evidence type="ECO:0000256" key="3">
    <source>
        <dbReference type="ARBA" id="ARBA00021315"/>
    </source>
</evidence>
<name>A0A512H4X5_9PROT</name>
<dbReference type="GO" id="GO:0043590">
    <property type="term" value="C:bacterial nucleoid"/>
    <property type="evidence" value="ECO:0007669"/>
    <property type="project" value="TreeGrafter"/>
</dbReference>
<keyword evidence="4" id="KW-0547">Nucleotide-binding</keyword>
<dbReference type="NCBIfam" id="TIGR00634">
    <property type="entry name" value="recN"/>
    <property type="match status" value="1"/>
</dbReference>
<keyword evidence="10" id="KW-0175">Coiled coil</keyword>
<keyword evidence="6" id="KW-0067">ATP-binding</keyword>
<feature type="domain" description="RecF/RecN/SMC N-terminal" evidence="11">
    <location>
        <begin position="14"/>
        <end position="512"/>
    </location>
</feature>
<dbReference type="AlphaFoldDB" id="A0A512H4X5"/>
<dbReference type="OrthoDB" id="9806954at2"/>
<dbReference type="InterPro" id="IPR027417">
    <property type="entry name" value="P-loop_NTPase"/>
</dbReference>
<evidence type="ECO:0000256" key="1">
    <source>
        <dbReference type="ARBA" id="ARBA00003618"/>
    </source>
</evidence>
<keyword evidence="13" id="KW-1185">Reference proteome</keyword>
<protein>
    <recommendedName>
        <fullName evidence="3 9">DNA repair protein RecN</fullName>
    </recommendedName>
    <alternativeName>
        <fullName evidence="8 9">Recombination protein N</fullName>
    </alternativeName>
</protein>
<dbReference type="Proteomes" id="UP000321567">
    <property type="component" value="Unassembled WGS sequence"/>
</dbReference>
<evidence type="ECO:0000256" key="5">
    <source>
        <dbReference type="ARBA" id="ARBA00022763"/>
    </source>
</evidence>
<dbReference type="GO" id="GO:0006281">
    <property type="term" value="P:DNA repair"/>
    <property type="evidence" value="ECO:0007669"/>
    <property type="project" value="UniProtKB-KW"/>
</dbReference>
<dbReference type="PANTHER" id="PTHR11059">
    <property type="entry name" value="DNA REPAIR PROTEIN RECN"/>
    <property type="match status" value="1"/>
</dbReference>
<evidence type="ECO:0000259" key="11">
    <source>
        <dbReference type="Pfam" id="PF02463"/>
    </source>
</evidence>
<dbReference type="PANTHER" id="PTHR11059:SF0">
    <property type="entry name" value="DNA REPAIR PROTEIN RECN"/>
    <property type="match status" value="1"/>
</dbReference>
<reference evidence="12 13" key="1">
    <citation type="submission" date="2019-07" db="EMBL/GenBank/DDBJ databases">
        <title>Whole genome shotgun sequence of Rhodospirillum oryzae NBRC 107573.</title>
        <authorList>
            <person name="Hosoyama A."/>
            <person name="Uohara A."/>
            <person name="Ohji S."/>
            <person name="Ichikawa N."/>
        </authorList>
    </citation>
    <scope>NUCLEOTIDE SEQUENCE [LARGE SCALE GENOMIC DNA]</scope>
    <source>
        <strain evidence="12 13">NBRC 107573</strain>
    </source>
</reference>
<dbReference type="Gene3D" id="3.40.50.300">
    <property type="entry name" value="P-loop containing nucleotide triphosphate hydrolases"/>
    <property type="match status" value="2"/>
</dbReference>
<feature type="coiled-coil region" evidence="10">
    <location>
        <begin position="176"/>
        <end position="233"/>
    </location>
</feature>
<dbReference type="SUPFAM" id="SSF52540">
    <property type="entry name" value="P-loop containing nucleoside triphosphate hydrolases"/>
    <property type="match status" value="2"/>
</dbReference>
<evidence type="ECO:0000256" key="2">
    <source>
        <dbReference type="ARBA" id="ARBA00009441"/>
    </source>
</evidence>
<evidence type="ECO:0000256" key="8">
    <source>
        <dbReference type="ARBA" id="ARBA00033408"/>
    </source>
</evidence>
<dbReference type="RefSeq" id="WP_147162545.1">
    <property type="nucleotide sequence ID" value="NZ_BJZO01000010.1"/>
</dbReference>
<dbReference type="CDD" id="cd03241">
    <property type="entry name" value="ABC_RecN"/>
    <property type="match status" value="2"/>
</dbReference>
<dbReference type="FunFam" id="3.40.50.300:FF:000356">
    <property type="entry name" value="DNA repair protein RecN"/>
    <property type="match status" value="1"/>
</dbReference>
<dbReference type="GO" id="GO:0005524">
    <property type="term" value="F:ATP binding"/>
    <property type="evidence" value="ECO:0007669"/>
    <property type="project" value="UniProtKB-KW"/>
</dbReference>
<keyword evidence="5 9" id="KW-0227">DNA damage</keyword>
<sequence length="560" mass="58572">MLSFLSIRDVVLIESLDLTFGPGLGVLTGETGAGKSILLDSLGLALGGRADSGLVRKGAARLSVTAGFAAPPDHPARALLAEAGLEADPDEPVVLRRVVNADGRGRAYVNDQAASVGLLRTLGRALVEIHGQFDTQGLLDPGTHGAVLDAFGESLGEALAATARAHATWHEAVKARRAAEESLARARAEEDLLRATVEDLEALAPQVGEEATLAEERALLMNAEKLMEGLNSALAALSTPTDVGGALRQSGRLLDRIAPLAGPAVEGIVQGLERSAVELEEARSSLEALIGRLDLDPSRLESVEERLFALRGEARKRGCVVDTLPELLEDTRRALAALDGDTSRLDALARAEREARAAYETRARALSAERARAARALDKAVAAELAPLRLDKARFCTTLEELPESQWGPRGLDRVTFLVATNPGADPGPLHKIASGGELSRFMLALKVVLAADGTVSTLIFDEVDAGLGGATAAAVGERLARLGRVVQVLVVTHSPQVAARGERHFRVSKVAHDEGLPGTTVSTLDPPARIEEIARMLAGAEITEPARAAAAALLAGNGG</sequence>
<proteinExistence type="inferred from homology"/>
<organism evidence="12 13">
    <name type="scientific">Pararhodospirillum oryzae</name>
    <dbReference type="NCBI Taxonomy" id="478448"/>
    <lineage>
        <taxon>Bacteria</taxon>
        <taxon>Pseudomonadati</taxon>
        <taxon>Pseudomonadota</taxon>
        <taxon>Alphaproteobacteria</taxon>
        <taxon>Rhodospirillales</taxon>
        <taxon>Rhodospirillaceae</taxon>
        <taxon>Pararhodospirillum</taxon>
    </lineage>
</organism>
<accession>A0A512H4X5</accession>
<dbReference type="EMBL" id="BJZO01000010">
    <property type="protein sequence ID" value="GEO80491.1"/>
    <property type="molecule type" value="Genomic_DNA"/>
</dbReference>
<evidence type="ECO:0000256" key="6">
    <source>
        <dbReference type="ARBA" id="ARBA00022840"/>
    </source>
</evidence>
<evidence type="ECO:0000256" key="10">
    <source>
        <dbReference type="SAM" id="Coils"/>
    </source>
</evidence>
<comment type="caution">
    <text evidence="12">The sequence shown here is derived from an EMBL/GenBank/DDBJ whole genome shotgun (WGS) entry which is preliminary data.</text>
</comment>
<comment type="similarity">
    <text evidence="2 9">Belongs to the RecN family.</text>
</comment>
<keyword evidence="7 9" id="KW-0234">DNA repair</keyword>
<evidence type="ECO:0000256" key="4">
    <source>
        <dbReference type="ARBA" id="ARBA00022741"/>
    </source>
</evidence>
<dbReference type="GO" id="GO:0009432">
    <property type="term" value="P:SOS response"/>
    <property type="evidence" value="ECO:0007669"/>
    <property type="project" value="TreeGrafter"/>
</dbReference>
<dbReference type="Pfam" id="PF02463">
    <property type="entry name" value="SMC_N"/>
    <property type="match status" value="1"/>
</dbReference>
<gene>
    <name evidence="12" type="ORF">ROR02_06220</name>
</gene>
<comment type="function">
    <text evidence="1 9">May be involved in recombinational repair of damaged DNA.</text>
</comment>
<dbReference type="PIRSF" id="PIRSF003128">
    <property type="entry name" value="RecN"/>
    <property type="match status" value="1"/>
</dbReference>
<dbReference type="InterPro" id="IPR003395">
    <property type="entry name" value="RecF/RecN/SMC_N"/>
</dbReference>